<keyword evidence="2" id="KW-1185">Reference proteome</keyword>
<accession>A0ABR1ACP2</accession>
<dbReference type="Proteomes" id="UP001369086">
    <property type="component" value="Unassembled WGS sequence"/>
</dbReference>
<gene>
    <name evidence="1" type="ORF">HHUSO_G855</name>
</gene>
<sequence>MLVLLAAAWETTAVPSCSHVAIKPLRSDHGPKNHLALVDLPGSISDLQEEFQSHQPCIRNTNIDKDPGATITECKESWLKISKIKWTAFKNWITVAGKNNKAAGIDKGIRRQFDFF</sequence>
<protein>
    <submittedName>
        <fullName evidence="1">Uncharacterized protein</fullName>
    </submittedName>
</protein>
<organism evidence="1 2">
    <name type="scientific">Huso huso</name>
    <name type="common">Beluga</name>
    <name type="synonym">Acipenser huso</name>
    <dbReference type="NCBI Taxonomy" id="61971"/>
    <lineage>
        <taxon>Eukaryota</taxon>
        <taxon>Metazoa</taxon>
        <taxon>Chordata</taxon>
        <taxon>Craniata</taxon>
        <taxon>Vertebrata</taxon>
        <taxon>Euteleostomi</taxon>
        <taxon>Actinopterygii</taxon>
        <taxon>Chondrostei</taxon>
        <taxon>Acipenseriformes</taxon>
        <taxon>Acipenseridae</taxon>
        <taxon>Huso</taxon>
    </lineage>
</organism>
<evidence type="ECO:0000313" key="2">
    <source>
        <dbReference type="Proteomes" id="UP001369086"/>
    </source>
</evidence>
<comment type="caution">
    <text evidence="1">The sequence shown here is derived from an EMBL/GenBank/DDBJ whole genome shotgun (WGS) entry which is preliminary data.</text>
</comment>
<dbReference type="EMBL" id="JAHFZB010000001">
    <property type="protein sequence ID" value="KAK6494320.1"/>
    <property type="molecule type" value="Genomic_DNA"/>
</dbReference>
<reference evidence="1 2" key="1">
    <citation type="submission" date="2021-05" db="EMBL/GenBank/DDBJ databases">
        <authorList>
            <person name="Zahm M."/>
            <person name="Klopp C."/>
            <person name="Cabau C."/>
            <person name="Kuhl H."/>
            <person name="Suciu R."/>
            <person name="Ciorpac M."/>
            <person name="Holostenco D."/>
            <person name="Gessner J."/>
            <person name="Wuertz S."/>
            <person name="Hohne C."/>
            <person name="Stock M."/>
            <person name="Gislard M."/>
            <person name="Lluch J."/>
            <person name="Milhes M."/>
            <person name="Lampietro C."/>
            <person name="Lopez Roques C."/>
            <person name="Donnadieu C."/>
            <person name="Du K."/>
            <person name="Schartl M."/>
            <person name="Guiguen Y."/>
        </authorList>
    </citation>
    <scope>NUCLEOTIDE SEQUENCE [LARGE SCALE GENOMIC DNA]</scope>
    <source>
        <strain evidence="1">Hh-F2</strain>
        <tissue evidence="1">Blood</tissue>
    </source>
</reference>
<evidence type="ECO:0000313" key="1">
    <source>
        <dbReference type="EMBL" id="KAK6494320.1"/>
    </source>
</evidence>
<name>A0ABR1ACP2_HUSHU</name>
<proteinExistence type="predicted"/>